<accession>A0A2T7NGY1</accession>
<evidence type="ECO:0000256" key="1">
    <source>
        <dbReference type="ARBA" id="ARBA00007837"/>
    </source>
</evidence>
<keyword evidence="5" id="KW-1185">Reference proteome</keyword>
<dbReference type="PANTHER" id="PTHR43615">
    <property type="entry name" value="PHOSPHOENOLPYRUVATE SYNTHASE-RELATED"/>
    <property type="match status" value="1"/>
</dbReference>
<gene>
    <name evidence="4" type="ORF">C0Q70_18586</name>
</gene>
<feature type="signal peptide" evidence="2">
    <location>
        <begin position="1"/>
        <end position="30"/>
    </location>
</feature>
<evidence type="ECO:0000256" key="2">
    <source>
        <dbReference type="SAM" id="SignalP"/>
    </source>
</evidence>
<dbReference type="InterPro" id="IPR013815">
    <property type="entry name" value="ATP_grasp_subdomain_1"/>
</dbReference>
<keyword evidence="2" id="KW-0732">Signal</keyword>
<feature type="chain" id="PRO_5015437973" description="Pyruvate phosphate dikinase AMP/ATP-binding domain-containing protein" evidence="2">
    <location>
        <begin position="31"/>
        <end position="744"/>
    </location>
</feature>
<dbReference type="OrthoDB" id="6123450at2759"/>
<reference evidence="4 5" key="1">
    <citation type="submission" date="2018-04" db="EMBL/GenBank/DDBJ databases">
        <title>The genome of golden apple snail Pomacea canaliculata provides insight into stress tolerance and invasive adaptation.</title>
        <authorList>
            <person name="Liu C."/>
            <person name="Liu B."/>
            <person name="Ren Y."/>
            <person name="Zhang Y."/>
            <person name="Wang H."/>
            <person name="Li S."/>
            <person name="Jiang F."/>
            <person name="Yin L."/>
            <person name="Zhang G."/>
            <person name="Qian W."/>
            <person name="Fan W."/>
        </authorList>
    </citation>
    <scope>NUCLEOTIDE SEQUENCE [LARGE SCALE GENOMIC DNA]</scope>
    <source>
        <strain evidence="4">SZHN2017</strain>
        <tissue evidence="4">Muscle</tissue>
    </source>
</reference>
<organism evidence="4 5">
    <name type="scientific">Pomacea canaliculata</name>
    <name type="common">Golden apple snail</name>
    <dbReference type="NCBI Taxonomy" id="400727"/>
    <lineage>
        <taxon>Eukaryota</taxon>
        <taxon>Metazoa</taxon>
        <taxon>Spiralia</taxon>
        <taxon>Lophotrochozoa</taxon>
        <taxon>Mollusca</taxon>
        <taxon>Gastropoda</taxon>
        <taxon>Caenogastropoda</taxon>
        <taxon>Architaenioglossa</taxon>
        <taxon>Ampullarioidea</taxon>
        <taxon>Ampullariidae</taxon>
        <taxon>Pomacea</taxon>
    </lineage>
</organism>
<proteinExistence type="inferred from homology"/>
<dbReference type="InterPro" id="IPR051549">
    <property type="entry name" value="PEP_Utilizing_Enz"/>
</dbReference>
<dbReference type="EMBL" id="PZQS01000012">
    <property type="protein sequence ID" value="PVD20431.1"/>
    <property type="molecule type" value="Genomic_DNA"/>
</dbReference>
<evidence type="ECO:0000259" key="3">
    <source>
        <dbReference type="Pfam" id="PF01326"/>
    </source>
</evidence>
<protein>
    <recommendedName>
        <fullName evidence="3">Pyruvate phosphate dikinase AMP/ATP-binding domain-containing protein</fullName>
    </recommendedName>
</protein>
<comment type="caution">
    <text evidence="4">The sequence shown here is derived from an EMBL/GenBank/DDBJ whole genome shotgun (WGS) entry which is preliminary data.</text>
</comment>
<name>A0A2T7NGY1_POMCA</name>
<dbReference type="Pfam" id="PF01326">
    <property type="entry name" value="PPDK_N"/>
    <property type="match status" value="1"/>
</dbReference>
<feature type="non-terminal residue" evidence="4">
    <location>
        <position position="744"/>
    </location>
</feature>
<sequence>MMILETALFVCLITLIVWWLLRSDPAPVAGVYPLPGSISQPFNFADITALDSVYIGAYSQDGPNLAMRVGRRPDRRAEIWLHLEIPGVGHLQHPVHPDTAISNTDPNSFTAGGLRFEVIEPLKTWRVSFSGQLRVGLCNSLENKPEKFLDTQFSFLWNAFAPPFNYDSDLDSSLLGDAIARERWCREFFNKLQKRHQTHYEQWGELRGTLTVEGHPPQNLRLTAIRDHSFGVRKWTDFYRYVYCFLHIENGMTLQIGAISQPGMFSHLRTGCLMYPSRDRVAVSDVIFNLWNVGEEEQQPPAKWSLSFVADGETYLLQVETKTSGILYHEADRGGIVFETFCNVTLNGKKGCGLSEFFYRNENRSEVKMDTTLPFITDPDPGIVAASEKELILTFSAMSCQSANLVGGKGSQLAQLTKLTTLLQDSSVLVPQGFCVTLAAFEEQMKHNNSLKQLVDTVNETAVSDLSKLDAVCMETTALFSELPMCEPVMMAVQTGLRQVFGADFHIKRLAVRSSAAGEDSIEASSAGQMDTFLGIQGEEEIFSAAKKCWASAYSYQAVEYRRQHGQPVRTPVGVVIQEMAPAEAAGVMFTSDPVTGNSSYIIIDANYGLGESVVSGKCEPDTITVQRNWDGMLSIKTVKTGKKSTKITVTDEGIKEEEVTGNEKNKLCLQDSVIIWLARVGIQIEKYFGSARDIEWAYGGGKIFLLQSRPITTSNQETEEELIHEFDSPLNIKHHWVTTANVG</sequence>
<dbReference type="GO" id="GO:0005524">
    <property type="term" value="F:ATP binding"/>
    <property type="evidence" value="ECO:0007669"/>
    <property type="project" value="InterPro"/>
</dbReference>
<feature type="domain" description="Pyruvate phosphate dikinase AMP/ATP-binding" evidence="3">
    <location>
        <begin position="404"/>
        <end position="726"/>
    </location>
</feature>
<dbReference type="GO" id="GO:0016301">
    <property type="term" value="F:kinase activity"/>
    <property type="evidence" value="ECO:0007669"/>
    <property type="project" value="InterPro"/>
</dbReference>
<evidence type="ECO:0000313" key="4">
    <source>
        <dbReference type="EMBL" id="PVD20431.1"/>
    </source>
</evidence>
<dbReference type="AlphaFoldDB" id="A0A2T7NGY1"/>
<dbReference type="Gene3D" id="3.30.470.20">
    <property type="entry name" value="ATP-grasp fold, B domain"/>
    <property type="match status" value="1"/>
</dbReference>
<evidence type="ECO:0000313" key="5">
    <source>
        <dbReference type="Proteomes" id="UP000245119"/>
    </source>
</evidence>
<dbReference type="SUPFAM" id="SSF56059">
    <property type="entry name" value="Glutathione synthetase ATP-binding domain-like"/>
    <property type="match status" value="1"/>
</dbReference>
<dbReference type="InterPro" id="IPR002192">
    <property type="entry name" value="PPDK_AMP/ATP-bd"/>
</dbReference>
<dbReference type="PANTHER" id="PTHR43615:SF1">
    <property type="entry name" value="PPDK_N DOMAIN-CONTAINING PROTEIN"/>
    <property type="match status" value="1"/>
</dbReference>
<dbReference type="Gene3D" id="3.30.1490.20">
    <property type="entry name" value="ATP-grasp fold, A domain"/>
    <property type="match status" value="1"/>
</dbReference>
<comment type="similarity">
    <text evidence="1">Belongs to the PEP-utilizing enzyme family.</text>
</comment>
<dbReference type="Proteomes" id="UP000245119">
    <property type="component" value="Linkage Group LG12"/>
</dbReference>